<evidence type="ECO:0000256" key="11">
    <source>
        <dbReference type="ARBA" id="ARBA00022837"/>
    </source>
</evidence>
<evidence type="ECO:0000256" key="12">
    <source>
        <dbReference type="ARBA" id="ARBA00023157"/>
    </source>
</evidence>
<dbReference type="Pfam" id="PF01120">
    <property type="entry name" value="Alpha_L_fucos"/>
    <property type="match status" value="1"/>
</dbReference>
<feature type="region of interest" description="Disordered" evidence="14">
    <location>
        <begin position="207"/>
        <end position="229"/>
    </location>
</feature>
<comment type="function">
    <text evidence="2">Alpha-L-fucosidase is responsible for hydrolyzing the alpha-1,6-linked fucose joined to the reducing-end N-acetylglucosamine of the carbohydrate moieties of glycoproteins.</text>
</comment>
<dbReference type="InterPro" id="IPR006311">
    <property type="entry name" value="TAT_signal"/>
</dbReference>
<dbReference type="SMART" id="SM00607">
    <property type="entry name" value="FTP"/>
    <property type="match status" value="2"/>
</dbReference>
<evidence type="ECO:0000256" key="10">
    <source>
        <dbReference type="ARBA" id="ARBA00022801"/>
    </source>
</evidence>
<dbReference type="EMBL" id="BAAAHK010000017">
    <property type="protein sequence ID" value="GAA0955757.1"/>
    <property type="molecule type" value="Genomic_DNA"/>
</dbReference>
<dbReference type="SUPFAM" id="SSF51445">
    <property type="entry name" value="(Trans)glycosidases"/>
    <property type="match status" value="1"/>
</dbReference>
<dbReference type="Proteomes" id="UP001500542">
    <property type="component" value="Unassembled WGS sequence"/>
</dbReference>
<keyword evidence="9" id="KW-0430">Lectin</keyword>
<dbReference type="PANTHER" id="PTHR45713:SF6">
    <property type="entry name" value="F5_8 TYPE C DOMAIN-CONTAINING PROTEIN"/>
    <property type="match status" value="1"/>
</dbReference>
<gene>
    <name evidence="17" type="ORF">GCM10009554_64080</name>
</gene>
<feature type="domain" description="F5/8 type C" evidence="16">
    <location>
        <begin position="26"/>
        <end position="184"/>
    </location>
</feature>
<evidence type="ECO:0000313" key="18">
    <source>
        <dbReference type="Proteomes" id="UP001500542"/>
    </source>
</evidence>
<dbReference type="InterPro" id="IPR006585">
    <property type="entry name" value="FTP1"/>
</dbReference>
<keyword evidence="13" id="KW-0326">Glycosidase</keyword>
<dbReference type="InterPro" id="IPR000421">
    <property type="entry name" value="FA58C"/>
</dbReference>
<accession>A0ABP4BW28</accession>
<evidence type="ECO:0000256" key="6">
    <source>
        <dbReference type="ARBA" id="ARBA00012662"/>
    </source>
</evidence>
<keyword evidence="18" id="KW-1185">Reference proteome</keyword>
<dbReference type="InterPro" id="IPR017853">
    <property type="entry name" value="GH"/>
</dbReference>
<evidence type="ECO:0000256" key="7">
    <source>
        <dbReference type="ARBA" id="ARBA00022723"/>
    </source>
</evidence>
<evidence type="ECO:0000256" key="13">
    <source>
        <dbReference type="ARBA" id="ARBA00023295"/>
    </source>
</evidence>
<evidence type="ECO:0000256" key="3">
    <source>
        <dbReference type="ARBA" id="ARBA00007951"/>
    </source>
</evidence>
<dbReference type="InterPro" id="IPR000933">
    <property type="entry name" value="Glyco_hydro_29"/>
</dbReference>
<keyword evidence="11" id="KW-0106">Calcium</keyword>
<evidence type="ECO:0000256" key="15">
    <source>
        <dbReference type="SAM" id="SignalP"/>
    </source>
</evidence>
<evidence type="ECO:0000256" key="1">
    <source>
        <dbReference type="ARBA" id="ARBA00002219"/>
    </source>
</evidence>
<keyword evidence="10" id="KW-0378">Hydrolase</keyword>
<proteinExistence type="inferred from homology"/>
<evidence type="ECO:0000256" key="4">
    <source>
        <dbReference type="ARBA" id="ARBA00010147"/>
    </source>
</evidence>
<evidence type="ECO:0000313" key="17">
    <source>
        <dbReference type="EMBL" id="GAA0955757.1"/>
    </source>
</evidence>
<dbReference type="PANTHER" id="PTHR45713">
    <property type="entry name" value="FTP DOMAIN-CONTAINING PROTEIN"/>
    <property type="match status" value="1"/>
</dbReference>
<comment type="similarity">
    <text evidence="4">Belongs to the fucolectin family.</text>
</comment>
<dbReference type="Gene3D" id="2.60.120.260">
    <property type="entry name" value="Galactose-binding domain-like"/>
    <property type="match status" value="2"/>
</dbReference>
<organism evidence="17 18">
    <name type="scientific">Kribbella koreensis</name>
    <dbReference type="NCBI Taxonomy" id="57909"/>
    <lineage>
        <taxon>Bacteria</taxon>
        <taxon>Bacillati</taxon>
        <taxon>Actinomycetota</taxon>
        <taxon>Actinomycetes</taxon>
        <taxon>Propionibacteriales</taxon>
        <taxon>Kribbellaceae</taxon>
        <taxon>Kribbella</taxon>
    </lineage>
</organism>
<dbReference type="PROSITE" id="PS50022">
    <property type="entry name" value="FA58C_3"/>
    <property type="match status" value="2"/>
</dbReference>
<keyword evidence="7" id="KW-0479">Metal-binding</keyword>
<keyword evidence="8 15" id="KW-0732">Signal</keyword>
<name>A0ABP4BW28_9ACTN</name>
<evidence type="ECO:0000256" key="5">
    <source>
        <dbReference type="ARBA" id="ARBA00011233"/>
    </source>
</evidence>
<evidence type="ECO:0000256" key="8">
    <source>
        <dbReference type="ARBA" id="ARBA00022729"/>
    </source>
</evidence>
<dbReference type="Pfam" id="PF22633">
    <property type="entry name" value="F5_F8_type_C_2"/>
    <property type="match status" value="2"/>
</dbReference>
<dbReference type="PRINTS" id="PR00741">
    <property type="entry name" value="GLHYDRLASE29"/>
</dbReference>
<comment type="caution">
    <text evidence="17">The sequence shown here is derived from an EMBL/GenBank/DDBJ whole genome shotgun (WGS) entry which is preliminary data.</text>
</comment>
<dbReference type="Gene3D" id="3.20.20.80">
    <property type="entry name" value="Glycosidases"/>
    <property type="match status" value="1"/>
</dbReference>
<keyword evidence="12" id="KW-1015">Disulfide bond</keyword>
<comment type="similarity">
    <text evidence="3">Belongs to the glycosyl hydrolase 29 family.</text>
</comment>
<dbReference type="InterPro" id="IPR008979">
    <property type="entry name" value="Galactose-bd-like_sf"/>
</dbReference>
<dbReference type="EC" id="3.2.1.51" evidence="6"/>
<comment type="function">
    <text evidence="1">Acts as a defensive agent. Recognizes blood group fucosylated oligosaccharides including A, B, H and Lewis B-type antigens. Does not recognize Lewis A antigen and has low affinity for monovalent haptens.</text>
</comment>
<evidence type="ECO:0000256" key="14">
    <source>
        <dbReference type="SAM" id="MobiDB-lite"/>
    </source>
</evidence>
<feature type="chain" id="PRO_5045632888" description="alpha-L-fucosidase" evidence="15">
    <location>
        <begin position="35"/>
        <end position="617"/>
    </location>
</feature>
<dbReference type="PROSITE" id="PS51318">
    <property type="entry name" value="TAT"/>
    <property type="match status" value="1"/>
</dbReference>
<dbReference type="SMART" id="SM00812">
    <property type="entry name" value="Alpha_L_fucos"/>
    <property type="match status" value="1"/>
</dbReference>
<evidence type="ECO:0000256" key="2">
    <source>
        <dbReference type="ARBA" id="ARBA00004071"/>
    </source>
</evidence>
<dbReference type="InterPro" id="IPR057739">
    <property type="entry name" value="Glyco_hydro_29_N"/>
</dbReference>
<dbReference type="InterPro" id="IPR016286">
    <property type="entry name" value="FUC_metazoa-typ"/>
</dbReference>
<protein>
    <recommendedName>
        <fullName evidence="6">alpha-L-fucosidase</fullName>
        <ecNumber evidence="6">3.2.1.51</ecNumber>
    </recommendedName>
</protein>
<reference evidence="18" key="1">
    <citation type="journal article" date="2019" name="Int. J. Syst. Evol. Microbiol.">
        <title>The Global Catalogue of Microorganisms (GCM) 10K type strain sequencing project: providing services to taxonomists for standard genome sequencing and annotation.</title>
        <authorList>
            <consortium name="The Broad Institute Genomics Platform"/>
            <consortium name="The Broad Institute Genome Sequencing Center for Infectious Disease"/>
            <person name="Wu L."/>
            <person name="Ma J."/>
        </authorList>
    </citation>
    <scope>NUCLEOTIDE SEQUENCE [LARGE SCALE GENOMIC DNA]</scope>
    <source>
        <strain evidence="18">JCM 10977</strain>
    </source>
</reference>
<dbReference type="SUPFAM" id="SSF49785">
    <property type="entry name" value="Galactose-binding domain-like"/>
    <property type="match status" value="2"/>
</dbReference>
<feature type="signal peptide" evidence="15">
    <location>
        <begin position="1"/>
        <end position="34"/>
    </location>
</feature>
<feature type="compositionally biased region" description="Polar residues" evidence="14">
    <location>
        <begin position="216"/>
        <end position="229"/>
    </location>
</feature>
<evidence type="ECO:0000256" key="9">
    <source>
        <dbReference type="ARBA" id="ARBA00022734"/>
    </source>
</evidence>
<dbReference type="RefSeq" id="WP_343978772.1">
    <property type="nucleotide sequence ID" value="NZ_BAAAHK010000017.1"/>
</dbReference>
<comment type="subunit">
    <text evidence="5">Homotrimer.</text>
</comment>
<feature type="domain" description="F5/8 type C" evidence="16">
    <location>
        <begin position="185"/>
        <end position="335"/>
    </location>
</feature>
<evidence type="ECO:0000259" key="16">
    <source>
        <dbReference type="PROSITE" id="PS50022"/>
    </source>
</evidence>
<sequence>MSTAGRTRRRRILTGILITALASAALTVPTTTQASAIVAGDDLALGRTATQSSEYEIGAPAARAVDGNTDGGFWNGSLSHTAEQDQPWWQVDLESKQKLGSVTIYNRTDCCLARLADFYVLVSNQPFTSDSLADVRNQAGVSAYHVDRVAGKVELPIGRDGRYVRIQLNGHNALALAEVEVRKAAPAPVSPYRNVALAASTTQSSVLDGGVPTRAQDGSTDGNWSSKSLSHTASELNPWWQADLGASKKLTSVVVWNRTDCCQDRLEDFYVITSDKPFTSTDLKKTLKQPGVHSYRVRDIGRSASIGNGNTARYVRVQSALTGYLTLAEVQIFSNELLVPADVAKHVRENQFGMFIHYGLGTYTNEQWATPNTSPSVFNPTTVDTDQWAAAAKSAGMKYGVLTTKHHDGFALWDTASNSYDVASSPYRDDVVRKYADSFRKAGLNVGLYYSIWDRSNGETTELVINQLRELLTQYGFVNQLWFDAWTFAPGYGKIPYEQVAAFVHNVSPGTVIVNNDKNDTVATSDLLEYEDGRPPAGLTDPVQMSDMISTSNWDWFHTDQSVEPRSTADIVAEETYERDHGYQYLLNVGPSQDGRMDKVYTDRLAEVGAALGVSSR</sequence>
<dbReference type="InterPro" id="IPR051941">
    <property type="entry name" value="BG_Antigen-Binding_Lectin"/>
</dbReference>